<keyword evidence="2" id="KW-1185">Reference proteome</keyword>
<evidence type="ECO:0000313" key="2">
    <source>
        <dbReference type="Proteomes" id="UP001432209"/>
    </source>
</evidence>
<gene>
    <name evidence="1" type="ORF">OG442_03320</name>
</gene>
<name>A0ABZ1ZYH4_STRNV</name>
<dbReference type="EMBL" id="CP109495">
    <property type="protein sequence ID" value="WUX50664.1"/>
    <property type="molecule type" value="Genomic_DNA"/>
</dbReference>
<organism evidence="1 2">
    <name type="scientific">Streptomyces niveus</name>
    <name type="common">Streptomyces spheroides</name>
    <dbReference type="NCBI Taxonomy" id="193462"/>
    <lineage>
        <taxon>Bacteria</taxon>
        <taxon>Bacillati</taxon>
        <taxon>Actinomycetota</taxon>
        <taxon>Actinomycetes</taxon>
        <taxon>Kitasatosporales</taxon>
        <taxon>Streptomycetaceae</taxon>
        <taxon>Streptomyces</taxon>
    </lineage>
</organism>
<evidence type="ECO:0000313" key="1">
    <source>
        <dbReference type="EMBL" id="WUX50664.1"/>
    </source>
</evidence>
<dbReference type="Proteomes" id="UP001432209">
    <property type="component" value="Chromosome"/>
</dbReference>
<dbReference type="GeneID" id="91346499"/>
<accession>A0ABZ1ZYH4</accession>
<protein>
    <submittedName>
        <fullName evidence="1">Uncharacterized protein</fullName>
    </submittedName>
</protein>
<dbReference type="RefSeq" id="WP_329074293.1">
    <property type="nucleotide sequence ID" value="NZ_CP108849.2"/>
</dbReference>
<sequence length="98" mass="10550">MTNVARDTGTSAPAEPDALIQTLYEDLSQLPASAQLDATLCLLEAARLMLPTLTPARGELAGEDLDDIRAAMRAASLSMRSYLWRTGDSVTANRKRDA</sequence>
<reference evidence="1" key="1">
    <citation type="submission" date="2022-10" db="EMBL/GenBank/DDBJ databases">
        <title>The complete genomes of actinobacterial strains from the NBC collection.</title>
        <authorList>
            <person name="Joergensen T.S."/>
            <person name="Alvarez Arevalo M."/>
            <person name="Sterndorff E.B."/>
            <person name="Faurdal D."/>
            <person name="Vuksanovic O."/>
            <person name="Mourched A.-S."/>
            <person name="Charusanti P."/>
            <person name="Shaw S."/>
            <person name="Blin K."/>
            <person name="Weber T."/>
        </authorList>
    </citation>
    <scope>NUCLEOTIDE SEQUENCE</scope>
    <source>
        <strain evidence="1">NBC_01432</strain>
    </source>
</reference>
<proteinExistence type="predicted"/>